<evidence type="ECO:0000313" key="2">
    <source>
        <dbReference type="EMBL" id="KAK4246840.1"/>
    </source>
</evidence>
<dbReference type="EMBL" id="MU857665">
    <property type="protein sequence ID" value="KAK4246840.1"/>
    <property type="molecule type" value="Genomic_DNA"/>
</dbReference>
<name>A0AAN7CR82_9PEZI</name>
<evidence type="ECO:0000256" key="1">
    <source>
        <dbReference type="SAM" id="MobiDB-lite"/>
    </source>
</evidence>
<accession>A0AAN7CR82</accession>
<feature type="compositionally biased region" description="Polar residues" evidence="1">
    <location>
        <begin position="226"/>
        <end position="237"/>
    </location>
</feature>
<gene>
    <name evidence="2" type="ORF">C7999DRAFT_41733</name>
</gene>
<reference evidence="2" key="1">
    <citation type="journal article" date="2023" name="Mol. Phylogenet. Evol.">
        <title>Genome-scale phylogeny and comparative genomics of the fungal order Sordariales.</title>
        <authorList>
            <person name="Hensen N."/>
            <person name="Bonometti L."/>
            <person name="Westerberg I."/>
            <person name="Brannstrom I.O."/>
            <person name="Guillou S."/>
            <person name="Cros-Aarteil S."/>
            <person name="Calhoun S."/>
            <person name="Haridas S."/>
            <person name="Kuo A."/>
            <person name="Mondo S."/>
            <person name="Pangilinan J."/>
            <person name="Riley R."/>
            <person name="LaButti K."/>
            <person name="Andreopoulos B."/>
            <person name="Lipzen A."/>
            <person name="Chen C."/>
            <person name="Yan M."/>
            <person name="Daum C."/>
            <person name="Ng V."/>
            <person name="Clum A."/>
            <person name="Steindorff A."/>
            <person name="Ohm R.A."/>
            <person name="Martin F."/>
            <person name="Silar P."/>
            <person name="Natvig D.O."/>
            <person name="Lalanne C."/>
            <person name="Gautier V."/>
            <person name="Ament-Velasquez S.L."/>
            <person name="Kruys A."/>
            <person name="Hutchinson M.I."/>
            <person name="Powell A.J."/>
            <person name="Barry K."/>
            <person name="Miller A.N."/>
            <person name="Grigoriev I.V."/>
            <person name="Debuchy R."/>
            <person name="Gladieux P."/>
            <person name="Hiltunen Thoren M."/>
            <person name="Johannesson H."/>
        </authorList>
    </citation>
    <scope>NUCLEOTIDE SEQUENCE</scope>
    <source>
        <strain evidence="2">CBS 359.72</strain>
    </source>
</reference>
<feature type="compositionally biased region" description="Acidic residues" evidence="1">
    <location>
        <begin position="207"/>
        <end position="217"/>
    </location>
</feature>
<comment type="caution">
    <text evidence="2">The sequence shown here is derived from an EMBL/GenBank/DDBJ whole genome shotgun (WGS) entry which is preliminary data.</text>
</comment>
<organism evidence="2 3">
    <name type="scientific">Corynascus novoguineensis</name>
    <dbReference type="NCBI Taxonomy" id="1126955"/>
    <lineage>
        <taxon>Eukaryota</taxon>
        <taxon>Fungi</taxon>
        <taxon>Dikarya</taxon>
        <taxon>Ascomycota</taxon>
        <taxon>Pezizomycotina</taxon>
        <taxon>Sordariomycetes</taxon>
        <taxon>Sordariomycetidae</taxon>
        <taxon>Sordariales</taxon>
        <taxon>Chaetomiaceae</taxon>
        <taxon>Corynascus</taxon>
    </lineage>
</organism>
<protein>
    <submittedName>
        <fullName evidence="2">Uncharacterized protein</fullName>
    </submittedName>
</protein>
<feature type="region of interest" description="Disordered" evidence="1">
    <location>
        <begin position="202"/>
        <end position="251"/>
    </location>
</feature>
<keyword evidence="3" id="KW-1185">Reference proteome</keyword>
<dbReference type="Proteomes" id="UP001303647">
    <property type="component" value="Unassembled WGS sequence"/>
</dbReference>
<reference evidence="2" key="2">
    <citation type="submission" date="2023-05" db="EMBL/GenBank/DDBJ databases">
        <authorList>
            <consortium name="Lawrence Berkeley National Laboratory"/>
            <person name="Steindorff A."/>
            <person name="Hensen N."/>
            <person name="Bonometti L."/>
            <person name="Westerberg I."/>
            <person name="Brannstrom I.O."/>
            <person name="Guillou S."/>
            <person name="Cros-Aarteil S."/>
            <person name="Calhoun S."/>
            <person name="Haridas S."/>
            <person name="Kuo A."/>
            <person name="Mondo S."/>
            <person name="Pangilinan J."/>
            <person name="Riley R."/>
            <person name="Labutti K."/>
            <person name="Andreopoulos B."/>
            <person name="Lipzen A."/>
            <person name="Chen C."/>
            <person name="Yanf M."/>
            <person name="Daum C."/>
            <person name="Ng V."/>
            <person name="Clum A."/>
            <person name="Ohm R."/>
            <person name="Martin F."/>
            <person name="Silar P."/>
            <person name="Natvig D."/>
            <person name="Lalanne C."/>
            <person name="Gautier V."/>
            <person name="Ament-Velasquez S.L."/>
            <person name="Kruys A."/>
            <person name="Hutchinson M.I."/>
            <person name="Powell A.J."/>
            <person name="Barry K."/>
            <person name="Miller A.N."/>
            <person name="Grigoriev I.V."/>
            <person name="Debuchy R."/>
            <person name="Gladieux P."/>
            <person name="Thoren M.H."/>
            <person name="Johannesson H."/>
        </authorList>
    </citation>
    <scope>NUCLEOTIDE SEQUENCE</scope>
    <source>
        <strain evidence="2">CBS 359.72</strain>
    </source>
</reference>
<evidence type="ECO:0000313" key="3">
    <source>
        <dbReference type="Proteomes" id="UP001303647"/>
    </source>
</evidence>
<feature type="compositionally biased region" description="Polar residues" evidence="1">
    <location>
        <begin position="338"/>
        <end position="349"/>
    </location>
</feature>
<proteinExistence type="predicted"/>
<dbReference type="AlphaFoldDB" id="A0AAN7CR82"/>
<sequence length="429" mass="46109">MAVAMASPSDITPPDVRSTVTPVLSSLPGAAASTEPATTVLPLLSPILRQRVQLLASASSEPWIRLLTYTPAMVPELTSIARGGDLDPHPVSGEIELDWDQEVGIRYKRLDQETLQTMAVLSELKLFFRLVYCTGDPDGGGDGWRVGEVGVADSAFLDSFGGFASIDEAEKAFLASKTTSNKPSVVNGSQAAASTYGGWSAQAVADGGDDDDDDDDDYWARYDATPSRTPASRTPATKRSPAPGAAAQFLRPDIQRSHSTEAEDAYFAQYDSVQPAMDNHDPDEEANLREHAELVEPLPPLGLEKTQSVKTDGATGPLKETSNGPELVQPVPIKPESVHSSGSRGSQEESWVMAHPRPGSASSTASQTVAKLEEAAESRQQTEFGVKQHISRSIRSLFLLSRASGIDREEFERMVRTELDVLGMVENDI</sequence>
<feature type="region of interest" description="Disordered" evidence="1">
    <location>
        <begin position="296"/>
        <end position="367"/>
    </location>
</feature>